<organism evidence="5 6">
    <name type="scientific">Hemibagrus guttatus</name>
    <dbReference type="NCBI Taxonomy" id="175788"/>
    <lineage>
        <taxon>Eukaryota</taxon>
        <taxon>Metazoa</taxon>
        <taxon>Chordata</taxon>
        <taxon>Craniata</taxon>
        <taxon>Vertebrata</taxon>
        <taxon>Euteleostomi</taxon>
        <taxon>Actinopterygii</taxon>
        <taxon>Neopterygii</taxon>
        <taxon>Teleostei</taxon>
        <taxon>Ostariophysi</taxon>
        <taxon>Siluriformes</taxon>
        <taxon>Bagridae</taxon>
        <taxon>Hemibagrus</taxon>
    </lineage>
</organism>
<feature type="domain" description="Reverse transcriptase" evidence="4">
    <location>
        <begin position="1"/>
        <end position="172"/>
    </location>
</feature>
<evidence type="ECO:0000256" key="3">
    <source>
        <dbReference type="SAM" id="MobiDB-lite"/>
    </source>
</evidence>
<dbReference type="Proteomes" id="UP001274896">
    <property type="component" value="Unassembled WGS sequence"/>
</dbReference>
<name>A0AAE0QBB6_9TELE</name>
<feature type="region of interest" description="Disordered" evidence="3">
    <location>
        <begin position="501"/>
        <end position="540"/>
    </location>
</feature>
<dbReference type="EMBL" id="JAUCMX010000018">
    <property type="protein sequence ID" value="KAK3517331.1"/>
    <property type="molecule type" value="Genomic_DNA"/>
</dbReference>
<evidence type="ECO:0000256" key="2">
    <source>
        <dbReference type="ARBA" id="ARBA00012180"/>
    </source>
</evidence>
<dbReference type="SUPFAM" id="SSF56672">
    <property type="entry name" value="DNA/RNA polymerases"/>
    <property type="match status" value="1"/>
</dbReference>
<dbReference type="InterPro" id="IPR043128">
    <property type="entry name" value="Rev_trsase/Diguanyl_cyclase"/>
</dbReference>
<feature type="compositionally biased region" description="Basic residues" evidence="3">
    <location>
        <begin position="1029"/>
        <end position="1041"/>
    </location>
</feature>
<protein>
    <recommendedName>
        <fullName evidence="2">ribonuclease H</fullName>
        <ecNumber evidence="2">3.1.26.4</ecNumber>
    </recommendedName>
</protein>
<evidence type="ECO:0000313" key="6">
    <source>
        <dbReference type="Proteomes" id="UP001274896"/>
    </source>
</evidence>
<dbReference type="EC" id="3.1.26.4" evidence="2"/>
<feature type="compositionally biased region" description="Polar residues" evidence="3">
    <location>
        <begin position="1112"/>
        <end position="1129"/>
    </location>
</feature>
<feature type="region of interest" description="Disordered" evidence="3">
    <location>
        <begin position="1196"/>
        <end position="1221"/>
    </location>
</feature>
<feature type="region of interest" description="Disordered" evidence="3">
    <location>
        <begin position="749"/>
        <end position="843"/>
    </location>
</feature>
<feature type="compositionally biased region" description="Polar residues" evidence="3">
    <location>
        <begin position="939"/>
        <end position="966"/>
    </location>
</feature>
<dbReference type="InterPro" id="IPR000477">
    <property type="entry name" value="RT_dom"/>
</dbReference>
<feature type="compositionally biased region" description="Polar residues" evidence="3">
    <location>
        <begin position="751"/>
        <end position="765"/>
    </location>
</feature>
<evidence type="ECO:0000259" key="4">
    <source>
        <dbReference type="PROSITE" id="PS50878"/>
    </source>
</evidence>
<proteinExistence type="inferred from homology"/>
<keyword evidence="6" id="KW-1185">Reference proteome</keyword>
<feature type="compositionally biased region" description="Basic and acidic residues" evidence="3">
    <location>
        <begin position="503"/>
        <end position="514"/>
    </location>
</feature>
<evidence type="ECO:0000313" key="5">
    <source>
        <dbReference type="EMBL" id="KAK3517331.1"/>
    </source>
</evidence>
<feature type="region of interest" description="Disordered" evidence="3">
    <location>
        <begin position="1011"/>
        <end position="1170"/>
    </location>
</feature>
<feature type="compositionally biased region" description="Basic and acidic residues" evidence="3">
    <location>
        <begin position="1149"/>
        <end position="1170"/>
    </location>
</feature>
<feature type="region of interest" description="Disordered" evidence="3">
    <location>
        <begin position="936"/>
        <end position="984"/>
    </location>
</feature>
<feature type="compositionally biased region" description="Low complexity" evidence="3">
    <location>
        <begin position="815"/>
        <end position="826"/>
    </location>
</feature>
<gene>
    <name evidence="5" type="ORF">QTP70_003404</name>
</gene>
<dbReference type="Gene3D" id="3.30.70.270">
    <property type="match status" value="1"/>
</dbReference>
<feature type="compositionally biased region" description="Basic and acidic residues" evidence="3">
    <location>
        <begin position="766"/>
        <end position="779"/>
    </location>
</feature>
<sequence length="1237" mass="139097">MVRGSCTVCFVDLEKAYDRVPREELWYCMRKSGVAEKYVRVVQDMYERSRTVVRCAVGQTEEFNVEVGLHQGSALSPFLFAMVMDQLSEEVRQESPWTMMFADDIVICSESREQVEENLERWRFALERRGMKVSRSKTEYMCVNEREGSGTVRLQGEEVKKVQEFKYLGSTVQSNGECGKEVKKRVQAGWNGWRKVSGVLCDRKISARIKGKVYRTVGRPAMLYGLETVSLRKRQESELEVAELKMLRFSLGVTRLDRIRNEYIRGTAHVGRLGDKVRQARLRWFGHVQRRESEYIGRRMLDMELPGRRQRGRPKRRYRHGTSPLSCYNTSYTAQQQNSSHIPGVSEYRAPVQRSAILKENEHVLGKQLTAPDVPSFKGMPSRRFRADTITEKKDGYKSNNIHGKLQNREDVAETLELSIALEKLLQQSHKSVAVVPPISQQVPSPEKKDHGTKTCNDGLPFKIEAVWTLVKEGKNMENDSNAPNLPKGVIEELLQFSGPHAETQESNKHKDESTVNSLISDTPSADVPQSKVGSATSRGPVCSTVLTAETPEDHNKVKTGESNCNIVDLSKVEVLNFTMENFNNWVKSLDDQPERSIKGQEADVKKHLLDLFWDGKVQNLEKQVHMFPSVLFGVFSQVSREEMQRAVFQYLQPEDLSKLAHGYHILKNNTNLPTEEFRSSWLNIDGQPAEIENILAEPISDLNLTTYALPAGFNTLDDYSEFELSTEVIHAATDCQNDKMVNKELAKSQVCESKSNDKISNTQEPSKKHEDGNLEKHQQQNGNMSPEESEASNEKEDTLSKIKRTECEQDGIRKSVTSSKTSSESVEQRDLSNDPNSNSDSELIKVSLLSPDDTRTIFKEQSCCDLQKEPSQLCQDETQDSGTPNNDSKDFCSSSKLIKFTCPHVANTDWNGEHFCPMCWEATPLLDLDMEEALFSPRGSSPNMRSPPTQSPHDQSCSSQSGNPDSNCTASSESSSIACSPTPKDAVSEVTLSVPDLNPGDAVQSYAQNLESPVVPVQPKTPRDSKNRLFKKSKLSKSKKNPVNDTFTADLVNKKASSKKPHPSDLTVTPAEDDQNCRDERKERGEERNPLIKQKIQSNAPQPDKPEPNVNVCSESSGDSSPSTNGVNMSFADPDPDLEDSNQSSNSPDKESELSAKSPDKEAHRQVHSESVKLTMAIVEEECEAQCLTEKIEKRKNVTSSPTTEARRTASPPRYPPCKKCKEHVPDVIRRVVWIQ</sequence>
<feature type="compositionally biased region" description="Basic and acidic residues" evidence="3">
    <location>
        <begin position="793"/>
        <end position="814"/>
    </location>
</feature>
<dbReference type="Pfam" id="PF00078">
    <property type="entry name" value="RVT_1"/>
    <property type="match status" value="1"/>
</dbReference>
<dbReference type="PROSITE" id="PS50878">
    <property type="entry name" value="RT_POL"/>
    <property type="match status" value="1"/>
</dbReference>
<comment type="caution">
    <text evidence="5">The sequence shown here is derived from an EMBL/GenBank/DDBJ whole genome shotgun (WGS) entry which is preliminary data.</text>
</comment>
<feature type="compositionally biased region" description="Low complexity" evidence="3">
    <location>
        <begin position="967"/>
        <end position="984"/>
    </location>
</feature>
<dbReference type="GO" id="GO:0004523">
    <property type="term" value="F:RNA-DNA hybrid ribonuclease activity"/>
    <property type="evidence" value="ECO:0007669"/>
    <property type="project" value="UniProtKB-EC"/>
</dbReference>
<accession>A0AAE0QBB6</accession>
<comment type="similarity">
    <text evidence="1">Belongs to the beta type-B retroviral polymerase family. HERV class-II K(HML-2) pol subfamily.</text>
</comment>
<feature type="compositionally biased region" description="Polar residues" evidence="3">
    <location>
        <begin position="515"/>
        <end position="524"/>
    </location>
</feature>
<dbReference type="InterPro" id="IPR043502">
    <property type="entry name" value="DNA/RNA_pol_sf"/>
</dbReference>
<feature type="compositionally biased region" description="Basic and acidic residues" evidence="3">
    <location>
        <begin position="1076"/>
        <end position="1091"/>
    </location>
</feature>
<reference evidence="5" key="1">
    <citation type="submission" date="2023-06" db="EMBL/GenBank/DDBJ databases">
        <title>Male Hemibagrus guttatus genome.</title>
        <authorList>
            <person name="Bian C."/>
        </authorList>
    </citation>
    <scope>NUCLEOTIDE SEQUENCE</scope>
    <source>
        <strain evidence="5">Male_cb2023</strain>
        <tissue evidence="5">Muscle</tissue>
    </source>
</reference>
<evidence type="ECO:0000256" key="1">
    <source>
        <dbReference type="ARBA" id="ARBA00010879"/>
    </source>
</evidence>
<dbReference type="AlphaFoldDB" id="A0AAE0QBB6"/>
<dbReference type="PANTHER" id="PTHR47027:SF28">
    <property type="entry name" value="ENDONUCLEASE-REVERSE TRANSCRIPTASE"/>
    <property type="match status" value="1"/>
</dbReference>
<dbReference type="PANTHER" id="PTHR47027">
    <property type="entry name" value="REVERSE TRANSCRIPTASE DOMAIN-CONTAINING PROTEIN"/>
    <property type="match status" value="1"/>
</dbReference>